<feature type="binding site" evidence="12">
    <location>
        <position position="428"/>
    </location>
    <ligand>
        <name>Mg(2+)</name>
        <dbReference type="ChEBI" id="CHEBI:18420"/>
    </ligand>
</feature>
<dbReference type="InterPro" id="IPR024692">
    <property type="entry name" value="PTS_EI"/>
</dbReference>
<dbReference type="InterPro" id="IPR050499">
    <property type="entry name" value="PEP-utilizing_PTS_enzyme"/>
</dbReference>
<sequence length="546" mass="56644">MTILHGIGVSPGAVCGRVVRLPDRATEPPAGPPPDDREAEAARIAAAAAAVAAELRARASCHPDVQPILEAAAMMAEDPALRQEAERLVREHGLPAARAVWETANRYREQLVAAGGYLAARAIDLDDVRDRLVAALLGSAGPDDSGAEQPYILAARDIGPADTVALRRDLVLGIVIEQGSPTSHTAILARALGIPAVVACSGALDLPEGELVTLDGDAGTVATGPDLAAPSTPRRPRRLVGPGRTADGVRIPLLANLDTLEEVEHAVAAGAEGVGLLRTELLFLHRGTEPGVAEQAATYLAIADRFPGRPVVIRTLDIGADKQVPYLPELEEPNPALGLRGLRLAREVRPELLDRQLEAIGRAAARTEADLRVMAPMVAVPEEAAWFAARARAYGLRTVGVMVEVPAAALAAGRLLREVDFVSIGTNDLAQYAFAAERTSGRLARLNDPWQPALLELIRLVGEAGTAAGRPVGVCGEAAADPALAAVLVGLGATSLSMAPAVLPEVGDLLARVTLDQCRAAAEAARAAADPQEARARASAVLGLGP</sequence>
<comment type="caution">
    <text evidence="16">The sequence shown here is derived from an EMBL/GenBank/DDBJ whole genome shotgun (WGS) entry which is preliminary data.</text>
</comment>
<comment type="catalytic activity">
    <reaction evidence="9">
        <text>L-histidyl-[protein] + phosphoenolpyruvate = N(pros)-phospho-L-histidyl-[protein] + pyruvate</text>
        <dbReference type="Rhea" id="RHEA:23880"/>
        <dbReference type="Rhea" id="RHEA-COMP:9745"/>
        <dbReference type="Rhea" id="RHEA-COMP:9746"/>
        <dbReference type="ChEBI" id="CHEBI:15361"/>
        <dbReference type="ChEBI" id="CHEBI:29979"/>
        <dbReference type="ChEBI" id="CHEBI:58702"/>
        <dbReference type="ChEBI" id="CHEBI:64837"/>
        <dbReference type="EC" id="2.7.3.9"/>
    </reaction>
</comment>
<protein>
    <recommendedName>
        <fullName evidence="3 9">Phosphoenolpyruvate-protein phosphotransferase</fullName>
        <ecNumber evidence="9">2.7.3.9</ecNumber>
    </recommendedName>
    <alternativeName>
        <fullName evidence="8 9">Phosphotransferase system, enzyme I</fullName>
    </alternativeName>
</protein>
<dbReference type="SUPFAM" id="SSF47831">
    <property type="entry name" value="Enzyme I of the PEP:sugar phosphotransferase system HPr-binding (sub)domain"/>
    <property type="match status" value="1"/>
</dbReference>
<evidence type="ECO:0000256" key="6">
    <source>
        <dbReference type="ARBA" id="ARBA00022777"/>
    </source>
</evidence>
<keyword evidence="7 9" id="KW-0460">Magnesium</keyword>
<dbReference type="InterPro" id="IPR036618">
    <property type="entry name" value="PtsI_HPr-bd_sf"/>
</dbReference>
<evidence type="ECO:0000313" key="17">
    <source>
        <dbReference type="Proteomes" id="UP000070188"/>
    </source>
</evidence>
<dbReference type="PROSITE" id="PS00742">
    <property type="entry name" value="PEP_ENZYMES_2"/>
    <property type="match status" value="1"/>
</dbReference>
<dbReference type="Proteomes" id="UP000070188">
    <property type="component" value="Unassembled WGS sequence"/>
</dbReference>
<keyword evidence="9" id="KW-0813">Transport</keyword>
<dbReference type="InterPro" id="IPR036637">
    <property type="entry name" value="Phosphohistidine_dom_sf"/>
</dbReference>
<feature type="domain" description="Phosphotransferase system enzyme I N-terminal" evidence="15">
    <location>
        <begin position="5"/>
        <end position="121"/>
    </location>
</feature>
<dbReference type="PANTHER" id="PTHR46244">
    <property type="entry name" value="PHOSPHOENOLPYRUVATE-PROTEIN PHOSPHOTRANSFERASE"/>
    <property type="match status" value="1"/>
</dbReference>
<proteinExistence type="inferred from homology"/>
<dbReference type="Pfam" id="PF00391">
    <property type="entry name" value="PEP-utilizers"/>
    <property type="match status" value="1"/>
</dbReference>
<dbReference type="InterPro" id="IPR000121">
    <property type="entry name" value="PEP_util_C"/>
</dbReference>
<feature type="binding site" evidence="11">
    <location>
        <begin position="427"/>
        <end position="428"/>
    </location>
    <ligand>
        <name>phosphoenolpyruvate</name>
        <dbReference type="ChEBI" id="CHEBI:58702"/>
    </ligand>
</feature>
<evidence type="ECO:0000256" key="11">
    <source>
        <dbReference type="PIRSR" id="PIRSR000732-2"/>
    </source>
</evidence>
<dbReference type="STRING" id="1469144.LI90_1437"/>
<evidence type="ECO:0000256" key="5">
    <source>
        <dbReference type="ARBA" id="ARBA00022723"/>
    </source>
</evidence>
<dbReference type="InterPro" id="IPR023151">
    <property type="entry name" value="PEP_util_CS"/>
</dbReference>
<dbReference type="GO" id="GO:0016301">
    <property type="term" value="F:kinase activity"/>
    <property type="evidence" value="ECO:0007669"/>
    <property type="project" value="UniProtKB-KW"/>
</dbReference>
<feature type="binding site" evidence="11">
    <location>
        <position position="438"/>
    </location>
    <ligand>
        <name>phosphoenolpyruvate</name>
        <dbReference type="ChEBI" id="CHEBI:58702"/>
    </ligand>
</feature>
<dbReference type="Gene3D" id="3.50.30.10">
    <property type="entry name" value="Phosphohistidine domain"/>
    <property type="match status" value="1"/>
</dbReference>
<evidence type="ECO:0000259" key="13">
    <source>
        <dbReference type="Pfam" id="PF00391"/>
    </source>
</evidence>
<evidence type="ECO:0000256" key="12">
    <source>
        <dbReference type="PIRSR" id="PIRSR000732-3"/>
    </source>
</evidence>
<dbReference type="GO" id="GO:0005737">
    <property type="term" value="C:cytoplasm"/>
    <property type="evidence" value="ECO:0007669"/>
    <property type="project" value="UniProtKB-SubCell"/>
</dbReference>
<feature type="binding site" evidence="11">
    <location>
        <position position="278"/>
    </location>
    <ligand>
        <name>phosphoenolpyruvate</name>
        <dbReference type="ChEBI" id="CHEBI:58702"/>
    </ligand>
</feature>
<comment type="similarity">
    <text evidence="2 9">Belongs to the PEP-utilizing enzyme family.</text>
</comment>
<reference evidence="17" key="1">
    <citation type="submission" date="2015-04" db="EMBL/GenBank/DDBJ databases">
        <title>Physiological reanalysis, assessment of diazotrophy, and genome sequences of multiple isolates of Streptomyces thermoautotrophicus.</title>
        <authorList>
            <person name="MacKellar D.C."/>
            <person name="Lieber L."/>
            <person name="Norman J."/>
            <person name="Bolger A."/>
            <person name="Tobin C."/>
            <person name="Murray J.W."/>
            <person name="Chang R."/>
            <person name="Ford T."/>
            <person name="Nguyen P.Q."/>
            <person name="Woodward J."/>
            <person name="Permingeat H."/>
            <person name="Joshi N.S."/>
            <person name="Silver P.A."/>
            <person name="Usadel B."/>
            <person name="Rutherford A.W."/>
            <person name="Friesen M."/>
            <person name="Prell J."/>
        </authorList>
    </citation>
    <scope>NUCLEOTIDE SEQUENCE [LARGE SCALE GENOMIC DNA]</scope>
    <source>
        <strain evidence="17">H1</strain>
    </source>
</reference>
<dbReference type="AlphaFoldDB" id="A0A132MPN5"/>
<evidence type="ECO:0000256" key="2">
    <source>
        <dbReference type="ARBA" id="ARBA00007837"/>
    </source>
</evidence>
<dbReference type="InterPro" id="IPR008731">
    <property type="entry name" value="PTS_EIN"/>
</dbReference>
<dbReference type="PANTHER" id="PTHR46244:SF3">
    <property type="entry name" value="PHOSPHOENOLPYRUVATE-PROTEIN PHOSPHOTRANSFERASE"/>
    <property type="match status" value="1"/>
</dbReference>
<dbReference type="Gene3D" id="1.10.274.10">
    <property type="entry name" value="PtsI, HPr-binding domain"/>
    <property type="match status" value="1"/>
</dbReference>
<organism evidence="16 17">
    <name type="scientific">Carbonactinospora thermoautotrophica</name>
    <dbReference type="NCBI Taxonomy" id="1469144"/>
    <lineage>
        <taxon>Bacteria</taxon>
        <taxon>Bacillati</taxon>
        <taxon>Actinomycetota</taxon>
        <taxon>Actinomycetes</taxon>
        <taxon>Kitasatosporales</taxon>
        <taxon>Carbonactinosporaceae</taxon>
        <taxon>Carbonactinospora</taxon>
    </lineage>
</organism>
<dbReference type="PATRIC" id="fig|1469144.10.peg.1577"/>
<evidence type="ECO:0000256" key="10">
    <source>
        <dbReference type="PIRSR" id="PIRSR000732-1"/>
    </source>
</evidence>
<evidence type="ECO:0000259" key="14">
    <source>
        <dbReference type="Pfam" id="PF02896"/>
    </source>
</evidence>
<keyword evidence="17" id="KW-1185">Reference proteome</keyword>
<evidence type="ECO:0000256" key="1">
    <source>
        <dbReference type="ARBA" id="ARBA00001946"/>
    </source>
</evidence>
<evidence type="ECO:0000256" key="4">
    <source>
        <dbReference type="ARBA" id="ARBA00022679"/>
    </source>
</evidence>
<dbReference type="Gene3D" id="3.20.20.60">
    <property type="entry name" value="Phosphoenolpyruvate-binding domains"/>
    <property type="match status" value="1"/>
</dbReference>
<evidence type="ECO:0000313" key="16">
    <source>
        <dbReference type="EMBL" id="KWW99798.1"/>
    </source>
</evidence>
<feature type="binding site" evidence="12">
    <location>
        <position position="404"/>
    </location>
    <ligand>
        <name>Mg(2+)</name>
        <dbReference type="ChEBI" id="CHEBI:18420"/>
    </ligand>
</feature>
<feature type="domain" description="PEP-utilising enzyme mobile" evidence="13">
    <location>
        <begin position="148"/>
        <end position="219"/>
    </location>
</feature>
<keyword evidence="9" id="KW-0963">Cytoplasm</keyword>
<dbReference type="Pfam" id="PF02896">
    <property type="entry name" value="PEP-utilizers_C"/>
    <property type="match status" value="1"/>
</dbReference>
<keyword evidence="6 9" id="KW-0418">Kinase</keyword>
<dbReference type="GO" id="GO:0046872">
    <property type="term" value="F:metal ion binding"/>
    <property type="evidence" value="ECO:0007669"/>
    <property type="project" value="UniProtKB-KW"/>
</dbReference>
<name>A0A132MPN5_9ACTN</name>
<evidence type="ECO:0000256" key="7">
    <source>
        <dbReference type="ARBA" id="ARBA00022842"/>
    </source>
</evidence>
<dbReference type="GO" id="GO:0008965">
    <property type="term" value="F:phosphoenolpyruvate-protein phosphotransferase activity"/>
    <property type="evidence" value="ECO:0007669"/>
    <property type="project" value="UniProtKB-EC"/>
</dbReference>
<keyword evidence="9" id="KW-0598">Phosphotransferase system</keyword>
<dbReference type="SUPFAM" id="SSF52009">
    <property type="entry name" value="Phosphohistidine domain"/>
    <property type="match status" value="1"/>
</dbReference>
<evidence type="ECO:0000259" key="15">
    <source>
        <dbReference type="Pfam" id="PF05524"/>
    </source>
</evidence>
<dbReference type="GO" id="GO:0009401">
    <property type="term" value="P:phosphoenolpyruvate-dependent sugar phosphotransferase system"/>
    <property type="evidence" value="ECO:0007669"/>
    <property type="project" value="UniProtKB-KW"/>
</dbReference>
<gene>
    <name evidence="16" type="ORF">LI90_1437</name>
</gene>
<feature type="active site" description="Tele-phosphohistidine intermediate" evidence="10">
    <location>
        <position position="184"/>
    </location>
</feature>
<evidence type="ECO:0000256" key="9">
    <source>
        <dbReference type="PIRNR" id="PIRNR000732"/>
    </source>
</evidence>
<comment type="cofactor">
    <cofactor evidence="1 9 12">
        <name>Mg(2+)</name>
        <dbReference type="ChEBI" id="CHEBI:18420"/>
    </cofactor>
</comment>
<feature type="active site" description="Proton donor" evidence="10">
    <location>
        <position position="475"/>
    </location>
</feature>
<evidence type="ECO:0000256" key="3">
    <source>
        <dbReference type="ARBA" id="ARBA00016544"/>
    </source>
</evidence>
<comment type="function">
    <text evidence="9">General (non sugar-specific) component of the phosphoenolpyruvate-dependent sugar phosphotransferase system (sugar PTS). This major carbohydrate active-transport system catalyzes the phosphorylation of incoming sugar substrates concomitantly with their translocation across the cell membrane. Enzyme I transfers the phosphoryl group from phosphoenolpyruvate (PEP) to the phosphoryl carrier protein (HPr).</text>
</comment>
<dbReference type="PRINTS" id="PR01736">
    <property type="entry name" value="PHPHTRNFRASE"/>
</dbReference>
<dbReference type="SUPFAM" id="SSF51621">
    <property type="entry name" value="Phosphoenolpyruvate/pyruvate domain"/>
    <property type="match status" value="1"/>
</dbReference>
<dbReference type="Pfam" id="PF05524">
    <property type="entry name" value="PEP-utilisers_N"/>
    <property type="match status" value="1"/>
</dbReference>
<accession>A0A132MPN5</accession>
<comment type="subcellular location">
    <subcellularLocation>
        <location evidence="9">Cytoplasm</location>
    </subcellularLocation>
</comment>
<keyword evidence="4 9" id="KW-0808">Transferase</keyword>
<keyword evidence="5 9" id="KW-0479">Metal-binding</keyword>
<dbReference type="EC" id="2.7.3.9" evidence="9"/>
<keyword evidence="16" id="KW-0670">Pyruvate</keyword>
<dbReference type="PIRSF" id="PIRSF000732">
    <property type="entry name" value="PTS_enzyme_I"/>
    <property type="match status" value="1"/>
</dbReference>
<dbReference type="InterPro" id="IPR008279">
    <property type="entry name" value="PEP-util_enz_mobile_dom"/>
</dbReference>
<evidence type="ECO:0000256" key="8">
    <source>
        <dbReference type="ARBA" id="ARBA00033235"/>
    </source>
</evidence>
<feature type="domain" description="PEP-utilising enzyme C-terminal" evidence="14">
    <location>
        <begin position="243"/>
        <end position="513"/>
    </location>
</feature>
<feature type="binding site" evidence="11">
    <location>
        <position position="314"/>
    </location>
    <ligand>
        <name>phosphoenolpyruvate</name>
        <dbReference type="ChEBI" id="CHEBI:58702"/>
    </ligand>
</feature>
<keyword evidence="9" id="KW-0762">Sugar transport</keyword>
<dbReference type="InterPro" id="IPR040442">
    <property type="entry name" value="Pyrv_kinase-like_dom_sf"/>
</dbReference>
<dbReference type="InterPro" id="IPR015813">
    <property type="entry name" value="Pyrv/PenolPyrv_kinase-like_dom"/>
</dbReference>
<dbReference type="EMBL" id="LAXD01000001">
    <property type="protein sequence ID" value="KWW99798.1"/>
    <property type="molecule type" value="Genomic_DNA"/>
</dbReference>